<evidence type="ECO:0000256" key="16">
    <source>
        <dbReference type="ARBA" id="ARBA00083610"/>
    </source>
</evidence>
<evidence type="ECO:0000256" key="8">
    <source>
        <dbReference type="ARBA" id="ARBA00022553"/>
    </source>
</evidence>
<dbReference type="FunFam" id="3.30.40.10:FF:000060">
    <property type="entry name" value="ubiquitin conjugation factor E4 B"/>
    <property type="match status" value="1"/>
</dbReference>
<evidence type="ECO:0000256" key="9">
    <source>
        <dbReference type="ARBA" id="ARBA00022679"/>
    </source>
</evidence>
<accession>A0A6G0TSN0</accession>
<evidence type="ECO:0000256" key="4">
    <source>
        <dbReference type="ARBA" id="ARBA00004906"/>
    </source>
</evidence>
<name>A0A6G0TSN0_APHGL</name>
<dbReference type="SMART" id="SM00504">
    <property type="entry name" value="Ubox"/>
    <property type="match status" value="1"/>
</dbReference>
<keyword evidence="19" id="KW-1185">Reference proteome</keyword>
<comment type="similarity">
    <text evidence="5">Belongs to the ubiquitin conjugation factor E4 family.</text>
</comment>
<dbReference type="PANTHER" id="PTHR13931:SF2">
    <property type="entry name" value="UBIQUITIN CONJUGATION FACTOR E4 B"/>
    <property type="match status" value="1"/>
</dbReference>
<dbReference type="GO" id="GO:0000209">
    <property type="term" value="P:protein polyubiquitination"/>
    <property type="evidence" value="ECO:0007669"/>
    <property type="project" value="TreeGrafter"/>
</dbReference>
<dbReference type="GO" id="GO:0006511">
    <property type="term" value="P:ubiquitin-dependent protein catabolic process"/>
    <property type="evidence" value="ECO:0007669"/>
    <property type="project" value="InterPro"/>
</dbReference>
<dbReference type="GO" id="GO:0036503">
    <property type="term" value="P:ERAD pathway"/>
    <property type="evidence" value="ECO:0007669"/>
    <property type="project" value="InterPro"/>
</dbReference>
<keyword evidence="11" id="KW-0007">Acetylation</keyword>
<reference evidence="18 19" key="1">
    <citation type="submission" date="2019-08" db="EMBL/GenBank/DDBJ databases">
        <title>The genome of the soybean aphid Biotype 1, its phylome, world population structure and adaptation to the North American continent.</title>
        <authorList>
            <person name="Giordano R."/>
            <person name="Donthu R.K."/>
            <person name="Hernandez A.G."/>
            <person name="Wright C.L."/>
            <person name="Zimin A.V."/>
        </authorList>
    </citation>
    <scope>NUCLEOTIDE SEQUENCE [LARGE SCALE GENOMIC DNA]</scope>
    <source>
        <tissue evidence="18">Whole aphids</tissue>
    </source>
</reference>
<evidence type="ECO:0000256" key="15">
    <source>
        <dbReference type="ARBA" id="ARBA00081821"/>
    </source>
</evidence>
<evidence type="ECO:0000259" key="17">
    <source>
        <dbReference type="PROSITE" id="PS51698"/>
    </source>
</evidence>
<dbReference type="AlphaFoldDB" id="A0A6G0TSN0"/>
<dbReference type="CDD" id="cd16658">
    <property type="entry name" value="RING-Ubox_UBE4B"/>
    <property type="match status" value="1"/>
</dbReference>
<dbReference type="InterPro" id="IPR045132">
    <property type="entry name" value="UBE4"/>
</dbReference>
<keyword evidence="8" id="KW-0597">Phosphoprotein</keyword>
<dbReference type="EMBL" id="VYZN01000017">
    <property type="protein sequence ID" value="KAE9538055.1"/>
    <property type="molecule type" value="Genomic_DNA"/>
</dbReference>
<comment type="pathway">
    <text evidence="4">Protein modification; protein ubiquitination.</text>
</comment>
<feature type="domain" description="U-box" evidence="17">
    <location>
        <begin position="1025"/>
        <end position="1099"/>
    </location>
</feature>
<keyword evidence="7" id="KW-0963">Cytoplasm</keyword>
<comment type="function">
    <text evidence="13">Ubiquitin-protein ligase that probably functions as an E3 ligase in conjunction with specific E1 and E2 ligases. May also function as an E4 ligase mediating the assembly of polyubiquitin chains on substrates ubiquitinated by another E3 ubiquitin ligase. May regulate myosin assembly in striated muscles together with STUB1 and VCP/p97 by targeting myosin chaperone UNC45B for proteasomal degradation.</text>
</comment>
<evidence type="ECO:0000256" key="1">
    <source>
        <dbReference type="ARBA" id="ARBA00000900"/>
    </source>
</evidence>
<evidence type="ECO:0000256" key="12">
    <source>
        <dbReference type="ARBA" id="ARBA00023242"/>
    </source>
</evidence>
<evidence type="ECO:0000256" key="6">
    <source>
        <dbReference type="ARBA" id="ARBA00012483"/>
    </source>
</evidence>
<protein>
    <recommendedName>
        <fullName evidence="14">Ubiquitin conjugation factor E4 B</fullName>
        <ecNumber evidence="6">2.3.2.27</ecNumber>
    </recommendedName>
    <alternativeName>
        <fullName evidence="16">RING-type E3 ubiquitin transferase E4 B</fullName>
    </alternativeName>
    <alternativeName>
        <fullName evidence="15">Ubiquitin fusion degradation protein 2</fullName>
    </alternativeName>
</protein>
<evidence type="ECO:0000313" key="18">
    <source>
        <dbReference type="EMBL" id="KAE9538055.1"/>
    </source>
</evidence>
<dbReference type="SUPFAM" id="SSF57850">
    <property type="entry name" value="RING/U-box"/>
    <property type="match status" value="1"/>
</dbReference>
<evidence type="ECO:0000256" key="3">
    <source>
        <dbReference type="ARBA" id="ARBA00004496"/>
    </source>
</evidence>
<dbReference type="GO" id="GO:0005634">
    <property type="term" value="C:nucleus"/>
    <property type="evidence" value="ECO:0007669"/>
    <property type="project" value="UniProtKB-SubCell"/>
</dbReference>
<keyword evidence="9" id="KW-0808">Transferase</keyword>
<organism evidence="18 19">
    <name type="scientific">Aphis glycines</name>
    <name type="common">Soybean aphid</name>
    <dbReference type="NCBI Taxonomy" id="307491"/>
    <lineage>
        <taxon>Eukaryota</taxon>
        <taxon>Metazoa</taxon>
        <taxon>Ecdysozoa</taxon>
        <taxon>Arthropoda</taxon>
        <taxon>Hexapoda</taxon>
        <taxon>Insecta</taxon>
        <taxon>Pterygota</taxon>
        <taxon>Neoptera</taxon>
        <taxon>Paraneoptera</taxon>
        <taxon>Hemiptera</taxon>
        <taxon>Sternorrhyncha</taxon>
        <taxon>Aphidomorpha</taxon>
        <taxon>Aphidoidea</taxon>
        <taxon>Aphididae</taxon>
        <taxon>Aphidini</taxon>
        <taxon>Aphis</taxon>
        <taxon>Aphis</taxon>
    </lineage>
</organism>
<dbReference type="InterPro" id="IPR013083">
    <property type="entry name" value="Znf_RING/FYVE/PHD"/>
</dbReference>
<comment type="caution">
    <text evidence="18">The sequence shown here is derived from an EMBL/GenBank/DDBJ whole genome shotgun (WGS) entry which is preliminary data.</text>
</comment>
<evidence type="ECO:0000256" key="2">
    <source>
        <dbReference type="ARBA" id="ARBA00004123"/>
    </source>
</evidence>
<dbReference type="InterPro" id="IPR019474">
    <property type="entry name" value="Ub_conjug_fac_E4_core"/>
</dbReference>
<dbReference type="PROSITE" id="PS51698">
    <property type="entry name" value="U_BOX"/>
    <property type="match status" value="1"/>
</dbReference>
<evidence type="ECO:0000256" key="14">
    <source>
        <dbReference type="ARBA" id="ARBA00072779"/>
    </source>
</evidence>
<sequence>MSGLTPEEIRRRRLARLANVNTTRVPSPTVSDVIPQQIPQLPTRITFATQQIKTESKDLPMEVENSSTNVEIKNNIISSTKTPGPSTIIAPEEDSGFENMEVDETKESNFQESITRKRPLELPVNIPKEDITFVIVLKVLDVSWSDESKDLFLPELAAYMESEKKQNYESFEIPNIISMAIQEAIAILGNKCKIPQPNDKYNVFVVGDHFEISYTATGLKYLFDCYDRIEEEKRQYPKRSSTPRVSSVLTNLRTQCINHCIMLLTNEWLMDDRDWIHTIPYMYTPLTQFLLKGKVPRGFMNEMLNRAAMNQDLMEKIFNPIIQHLYRLMRNASFVGSTHRKPIEVLNELTSLPLFASKNTLPICTLIAKLKEFMPEQVTTNIGRELSYTSYLGPFLSVSLFAEDDPKVIDKLLNFTSLSDKTGLIGTLRQELQTTRNELNKIIYNLVVNSCSRDTTLDYISKMLVYNEKRCKMRVDERTIAGDGFMLNLLSALQELSVKIKLDKVDPMYMFNSKHSLIDLSSDTRLKFTSQEAAEWISTLKPLTDVKFSTRCWFLTLYCHHVALIPAFTKHTRRYRTVRDLQKLIDEIANSESEWKHSPQIAARNKELMKKWRLQLKKLLKSKSCGEIVLYDPSFITRCIVFYSTVAEFMLSIHQGYPFVPNTEIKFPDEVPIILAATPEWFVEDIADFLLFILQYAPKAIDFKFFDKLLTWILVCICSPAAFKNPYLIAKLIEVLFVLNPSIQPKTEVLNNMMMSHPLSISHLPSALMKFYTVIESTGASSEFYDKFTIRYHISLILKSMWESPMHRSSVIAESKTGIQFVKFVNMLINDTTFLLDESLESLKRIHEVQEQMADTVTWNNLSDDVQQSRNRQLSADERQCRSYLTLAQETVDMFHYLTKAIKEPFMRPELVNRLTAMLNFNLQQLCGPKCKNLKVKTPENYGWEPRRLLKQLIDIYLHLDCEEFAAAIAADERSFRIELFEDAANRMLRVLNSSKIEAMQFQSLAIKANEISVQNIKKEVDFNDAPDEFRDPLMDTLMDDPVTLPSSGKVMDRPVIIRHLLNSQTDPFNRQPLSEDDLTPATDLKDKIQKWKIEKLKALSQKPQQ</sequence>
<comment type="subcellular location">
    <subcellularLocation>
        <location evidence="3">Cytoplasm</location>
    </subcellularLocation>
    <subcellularLocation>
        <location evidence="2">Nucleus</location>
    </subcellularLocation>
</comment>
<evidence type="ECO:0000256" key="5">
    <source>
        <dbReference type="ARBA" id="ARBA00007434"/>
    </source>
</evidence>
<dbReference type="GO" id="GO:0000151">
    <property type="term" value="C:ubiquitin ligase complex"/>
    <property type="evidence" value="ECO:0007669"/>
    <property type="project" value="InterPro"/>
</dbReference>
<evidence type="ECO:0000313" key="19">
    <source>
        <dbReference type="Proteomes" id="UP000475862"/>
    </source>
</evidence>
<dbReference type="Gene3D" id="3.30.40.10">
    <property type="entry name" value="Zinc/RING finger domain, C3HC4 (zinc finger)"/>
    <property type="match status" value="1"/>
</dbReference>
<keyword evidence="10" id="KW-0833">Ubl conjugation pathway</keyword>
<evidence type="ECO:0000256" key="11">
    <source>
        <dbReference type="ARBA" id="ARBA00022990"/>
    </source>
</evidence>
<dbReference type="InterPro" id="IPR003613">
    <property type="entry name" value="Ubox_domain"/>
</dbReference>
<gene>
    <name evidence="18" type="ORF">AGLY_006027</name>
</gene>
<dbReference type="UniPathway" id="UPA00143"/>
<comment type="catalytic activity">
    <reaction evidence="1">
        <text>S-ubiquitinyl-[E2 ubiquitin-conjugating enzyme]-L-cysteine + [acceptor protein]-L-lysine = [E2 ubiquitin-conjugating enzyme]-L-cysteine + N(6)-ubiquitinyl-[acceptor protein]-L-lysine.</text>
        <dbReference type="EC" id="2.3.2.27"/>
    </reaction>
</comment>
<dbReference type="PANTHER" id="PTHR13931">
    <property type="entry name" value="UBIQUITINATION FACTOR E4"/>
    <property type="match status" value="1"/>
</dbReference>
<dbReference type="Pfam" id="PF10408">
    <property type="entry name" value="Ufd2P_core"/>
    <property type="match status" value="1"/>
</dbReference>
<keyword evidence="12" id="KW-0539">Nucleus</keyword>
<dbReference type="Pfam" id="PF04564">
    <property type="entry name" value="U-box"/>
    <property type="match status" value="1"/>
</dbReference>
<dbReference type="EC" id="2.3.2.27" evidence="6"/>
<dbReference type="OrthoDB" id="20295at2759"/>
<evidence type="ECO:0000256" key="13">
    <source>
        <dbReference type="ARBA" id="ARBA00056267"/>
    </source>
</evidence>
<proteinExistence type="inferred from homology"/>
<evidence type="ECO:0000256" key="7">
    <source>
        <dbReference type="ARBA" id="ARBA00022490"/>
    </source>
</evidence>
<evidence type="ECO:0000256" key="10">
    <source>
        <dbReference type="ARBA" id="ARBA00022786"/>
    </source>
</evidence>
<dbReference type="GO" id="GO:0034450">
    <property type="term" value="F:ubiquitin-ubiquitin ligase activity"/>
    <property type="evidence" value="ECO:0007669"/>
    <property type="project" value="InterPro"/>
</dbReference>
<dbReference type="GO" id="GO:0005737">
    <property type="term" value="C:cytoplasm"/>
    <property type="evidence" value="ECO:0007669"/>
    <property type="project" value="UniProtKB-SubCell"/>
</dbReference>
<dbReference type="Proteomes" id="UP000475862">
    <property type="component" value="Unassembled WGS sequence"/>
</dbReference>